<proteinExistence type="predicted"/>
<dbReference type="AlphaFoldDB" id="A0AAP9YHF5"/>
<protein>
    <submittedName>
        <fullName evidence="1">Uncharacterized protein</fullName>
    </submittedName>
</protein>
<accession>A0AAP9YHF5</accession>
<evidence type="ECO:0000313" key="1">
    <source>
        <dbReference type="EMBL" id="QQE90831.1"/>
    </source>
</evidence>
<reference evidence="1 2" key="1">
    <citation type="submission" date="2020-12" db="EMBL/GenBank/DDBJ databases">
        <title>Genomic Analysis and Response surface optimization of nitrogen-fixing conditions for A. chroococcum strain HR1, Isolation from rhizosphere soil.</title>
        <authorList>
            <person name="Li J."/>
            <person name="Yang H."/>
            <person name="Liu H."/>
            <person name="Wang C."/>
            <person name="Tian Y."/>
            <person name="Lu X.Y."/>
        </authorList>
    </citation>
    <scope>NUCLEOTIDE SEQUENCE [LARGE SCALE GENOMIC DNA]</scope>
    <source>
        <strain evidence="1 2">HR1</strain>
    </source>
</reference>
<name>A0AAP9YHF5_9GAMM</name>
<sequence>MAVYMLAPKPKARTTSTARDLDMPTVSAGRPIPVVFGDMTVKSPNVLWYGDKLIHEYKVKV</sequence>
<dbReference type="Proteomes" id="UP000596192">
    <property type="component" value="Chromosome"/>
</dbReference>
<dbReference type="EMBL" id="CP066310">
    <property type="protein sequence ID" value="QQE90831.1"/>
    <property type="molecule type" value="Genomic_DNA"/>
</dbReference>
<organism evidence="1 2">
    <name type="scientific">Azotobacter chroococcum</name>
    <dbReference type="NCBI Taxonomy" id="353"/>
    <lineage>
        <taxon>Bacteria</taxon>
        <taxon>Pseudomonadati</taxon>
        <taxon>Pseudomonadota</taxon>
        <taxon>Gammaproteobacteria</taxon>
        <taxon>Pseudomonadales</taxon>
        <taxon>Pseudomonadaceae</taxon>
        <taxon>Azotobacter</taxon>
    </lineage>
</organism>
<evidence type="ECO:0000313" key="2">
    <source>
        <dbReference type="Proteomes" id="UP000596192"/>
    </source>
</evidence>
<gene>
    <name evidence="1" type="ORF">GKQ51_08285</name>
</gene>